<keyword evidence="5" id="KW-0521">NADP</keyword>
<dbReference type="EMBL" id="JAYERP010000001">
    <property type="protein sequence ID" value="MEA3571627.1"/>
    <property type="molecule type" value="Genomic_DNA"/>
</dbReference>
<dbReference type="Gene3D" id="3.40.109.10">
    <property type="entry name" value="NADH Oxidase"/>
    <property type="match status" value="1"/>
</dbReference>
<comment type="cofactor">
    <cofactor evidence="1">
        <name>FMN</name>
        <dbReference type="ChEBI" id="CHEBI:58210"/>
    </cofactor>
</comment>
<dbReference type="CDD" id="cd02149">
    <property type="entry name" value="NfsB-like"/>
    <property type="match status" value="1"/>
</dbReference>
<evidence type="ECO:0000313" key="10">
    <source>
        <dbReference type="Proteomes" id="UP001292216"/>
    </source>
</evidence>
<gene>
    <name evidence="9" type="ORF">U9M73_16885</name>
</gene>
<evidence type="ECO:0000313" key="9">
    <source>
        <dbReference type="EMBL" id="MEA3571627.1"/>
    </source>
</evidence>
<reference evidence="9 10" key="1">
    <citation type="submission" date="2023-12" db="EMBL/GenBank/DDBJ databases">
        <title>Whole genome sequencing of Paenibacillus phoenicis isolated from the Phoenix Mars Lander spacecraft assembly facility.</title>
        <authorList>
            <person name="Garcia A."/>
            <person name="Venkateswaran K."/>
        </authorList>
    </citation>
    <scope>NUCLEOTIDE SEQUENCE [LARGE SCALE GENOMIC DNA]</scope>
    <source>
        <strain evidence="9 10">3PO2SA</strain>
    </source>
</reference>
<sequence length="231" mass="26597">MSLIAKLDKSDVKQAILEAYHFRHACKQFDPDRTLPEEDFRFILEAARLSPSSVGLEPWKFVVLQKPELREKLRAVSWGAQGQLPTASHFVVILARTMKDLRYDAPYVTHMMKEVHHIPDEIVDQMLMGNYRTFQESDFRLLESDRAMFDWACKQAYIALGNMLTAAALIGVDSCPIEGFDRDKAEQILREEGLLEDDRFGIACFAAFGYRVKEPRPKSRQALDDIVTWVR</sequence>
<protein>
    <submittedName>
        <fullName evidence="9">NAD(P)H-dependent oxidoreductase</fullName>
    </submittedName>
</protein>
<dbReference type="InterPro" id="IPR000415">
    <property type="entry name" value="Nitroreductase-like"/>
</dbReference>
<evidence type="ECO:0000256" key="7">
    <source>
        <dbReference type="ARBA" id="ARBA00023027"/>
    </source>
</evidence>
<accession>A0ABU5PPM4</accession>
<dbReference type="InterPro" id="IPR029479">
    <property type="entry name" value="Nitroreductase"/>
</dbReference>
<name>A0ABU5PPM4_9BACL</name>
<evidence type="ECO:0000256" key="3">
    <source>
        <dbReference type="ARBA" id="ARBA00022630"/>
    </source>
</evidence>
<comment type="caution">
    <text evidence="9">The sequence shown here is derived from an EMBL/GenBank/DDBJ whole genome shotgun (WGS) entry which is preliminary data.</text>
</comment>
<evidence type="ECO:0000259" key="8">
    <source>
        <dbReference type="Pfam" id="PF00881"/>
    </source>
</evidence>
<dbReference type="SUPFAM" id="SSF55469">
    <property type="entry name" value="FMN-dependent nitroreductase-like"/>
    <property type="match status" value="1"/>
</dbReference>
<keyword evidence="10" id="KW-1185">Reference proteome</keyword>
<keyword evidence="6" id="KW-0560">Oxidoreductase</keyword>
<evidence type="ECO:0000256" key="1">
    <source>
        <dbReference type="ARBA" id="ARBA00001917"/>
    </source>
</evidence>
<dbReference type="InterPro" id="IPR050627">
    <property type="entry name" value="Nitroreductase/BluB"/>
</dbReference>
<feature type="domain" description="Nitroreductase" evidence="8">
    <location>
        <begin position="22"/>
        <end position="210"/>
    </location>
</feature>
<evidence type="ECO:0000256" key="6">
    <source>
        <dbReference type="ARBA" id="ARBA00023002"/>
    </source>
</evidence>
<keyword evidence="7" id="KW-0520">NAD</keyword>
<keyword evidence="3" id="KW-0285">Flavoprotein</keyword>
<dbReference type="Pfam" id="PF00881">
    <property type="entry name" value="Nitroreductase"/>
    <property type="match status" value="1"/>
</dbReference>
<dbReference type="RefSeq" id="WP_009223490.1">
    <property type="nucleotide sequence ID" value="NZ_CBCSKM010000001.1"/>
</dbReference>
<keyword evidence="4" id="KW-0288">FMN</keyword>
<dbReference type="Proteomes" id="UP001292216">
    <property type="component" value="Unassembled WGS sequence"/>
</dbReference>
<dbReference type="InterPro" id="IPR033878">
    <property type="entry name" value="NfsB-like"/>
</dbReference>
<organism evidence="9 10">
    <name type="scientific">Paenibacillus phoenicis</name>
    <dbReference type="NCBI Taxonomy" id="554117"/>
    <lineage>
        <taxon>Bacteria</taxon>
        <taxon>Bacillati</taxon>
        <taxon>Bacillota</taxon>
        <taxon>Bacilli</taxon>
        <taxon>Bacillales</taxon>
        <taxon>Paenibacillaceae</taxon>
        <taxon>Paenibacillus</taxon>
    </lineage>
</organism>
<evidence type="ECO:0000256" key="4">
    <source>
        <dbReference type="ARBA" id="ARBA00022643"/>
    </source>
</evidence>
<proteinExistence type="inferred from homology"/>
<evidence type="ECO:0000256" key="2">
    <source>
        <dbReference type="ARBA" id="ARBA00007118"/>
    </source>
</evidence>
<comment type="similarity">
    <text evidence="2">Belongs to the nitroreductase family.</text>
</comment>
<evidence type="ECO:0000256" key="5">
    <source>
        <dbReference type="ARBA" id="ARBA00022857"/>
    </source>
</evidence>
<dbReference type="PANTHER" id="PTHR23026">
    <property type="entry name" value="NADPH NITROREDUCTASE"/>
    <property type="match status" value="1"/>
</dbReference>
<dbReference type="PANTHER" id="PTHR23026:SF125">
    <property type="entry name" value="OXYGEN-INSENSITIVE NAD(P)H NITROREDUCTASE"/>
    <property type="match status" value="1"/>
</dbReference>